<proteinExistence type="predicted"/>
<evidence type="ECO:0000313" key="3">
    <source>
        <dbReference type="Proteomes" id="UP000662185"/>
    </source>
</evidence>
<feature type="compositionally biased region" description="Polar residues" evidence="1">
    <location>
        <begin position="412"/>
        <end position="424"/>
    </location>
</feature>
<protein>
    <submittedName>
        <fullName evidence="2">Uncharacterized protein</fullName>
    </submittedName>
</protein>
<evidence type="ECO:0000256" key="1">
    <source>
        <dbReference type="SAM" id="MobiDB-lite"/>
    </source>
</evidence>
<comment type="caution">
    <text evidence="2">The sequence shown here is derived from an EMBL/GenBank/DDBJ whole genome shotgun (WGS) entry which is preliminary data.</text>
</comment>
<feature type="region of interest" description="Disordered" evidence="1">
    <location>
        <begin position="222"/>
        <end position="249"/>
    </location>
</feature>
<feature type="compositionally biased region" description="Basic and acidic residues" evidence="1">
    <location>
        <begin position="229"/>
        <end position="245"/>
    </location>
</feature>
<gene>
    <name evidence="2" type="ORF">H6G06_23560</name>
</gene>
<dbReference type="Proteomes" id="UP000662185">
    <property type="component" value="Unassembled WGS sequence"/>
</dbReference>
<dbReference type="EMBL" id="JACJQU010000022">
    <property type="protein sequence ID" value="MBD2296378.1"/>
    <property type="molecule type" value="Genomic_DNA"/>
</dbReference>
<sequence length="466" mass="52403">MINRQRTQSNKTQKQTSALSIASSGGMFQSPLFVVQQQTRGNSQQTDLKTSLMRAERYGHHLIQTQPTGISTSAVLQPMNAGKSSNTEVIQMMNGGTQKRRTNYRQTHLGSRAFGKTGSPNLVITELHDSDFGKKVSAKHSESEKFKSAYREPQIQYLPNSGGAGMDERVSTASTAKMRDQIQKETPQHSQQDIHNFVGKVSEERSHVNHLMWITENNESLAGHPGALSKDKQDFRKGVPQEHGKRDKQRAAWVMNEFKDSRNKKDPLNKTAKKVSMQGNIGTINSMSQPHPQLVKANPTSLNNEIHHAKYGQLTQSGSMGNKEWSPQFHKAIVEAHNEREMLKIRTAYDMKQEGYGNLLSDGMQQMISSHKTADNAINERFNRSKPGDLDSGLPRSQASLPDSPMTLDAMKQNNEKAVTTSPNRRLYRAISNPRTMIRPNSKRQANLKKRSLNTDMTTNKKQRRD</sequence>
<reference evidence="3" key="1">
    <citation type="journal article" date="2020" name="ISME J.">
        <title>Comparative genomics reveals insights into cyanobacterial evolution and habitat adaptation.</title>
        <authorList>
            <person name="Chen M.Y."/>
            <person name="Teng W.K."/>
            <person name="Zhao L."/>
            <person name="Hu C.X."/>
            <person name="Zhou Y.K."/>
            <person name="Han B.P."/>
            <person name="Song L.R."/>
            <person name="Shu W.S."/>
        </authorList>
    </citation>
    <scope>NUCLEOTIDE SEQUENCE [LARGE SCALE GENOMIC DNA]</scope>
    <source>
        <strain evidence="3">FACHB-251</strain>
    </source>
</reference>
<dbReference type="RefSeq" id="WP_190564499.1">
    <property type="nucleotide sequence ID" value="NZ_JACJQU010000022.1"/>
</dbReference>
<keyword evidence="3" id="KW-1185">Reference proteome</keyword>
<feature type="region of interest" description="Disordered" evidence="1">
    <location>
        <begin position="382"/>
        <end position="466"/>
    </location>
</feature>
<accession>A0A927A3D8</accession>
<organism evidence="2 3">
    <name type="scientific">Anabaena sphaerica FACHB-251</name>
    <dbReference type="NCBI Taxonomy" id="2692883"/>
    <lineage>
        <taxon>Bacteria</taxon>
        <taxon>Bacillati</taxon>
        <taxon>Cyanobacteriota</taxon>
        <taxon>Cyanophyceae</taxon>
        <taxon>Nostocales</taxon>
        <taxon>Nostocaceae</taxon>
        <taxon>Anabaena</taxon>
    </lineage>
</organism>
<name>A0A927A3D8_9NOST</name>
<dbReference type="AlphaFoldDB" id="A0A927A3D8"/>
<evidence type="ECO:0000313" key="2">
    <source>
        <dbReference type="EMBL" id="MBD2296378.1"/>
    </source>
</evidence>